<reference evidence="1 2" key="1">
    <citation type="submission" date="2021-04" db="EMBL/GenBank/DDBJ databases">
        <title>Genome analysis of Polyangium sp.</title>
        <authorList>
            <person name="Li Y."/>
            <person name="Wang J."/>
        </authorList>
    </citation>
    <scope>NUCLEOTIDE SEQUENCE [LARGE SCALE GENOMIC DNA]</scope>
    <source>
        <strain evidence="1 2">SDU14</strain>
    </source>
</reference>
<dbReference type="Proteomes" id="UP001151081">
    <property type="component" value="Unassembled WGS sequence"/>
</dbReference>
<gene>
    <name evidence="1" type="ORF">KEG57_02830</name>
</gene>
<dbReference type="EMBL" id="JAGTJJ010000001">
    <property type="protein sequence ID" value="MDC3979417.1"/>
    <property type="molecule type" value="Genomic_DNA"/>
</dbReference>
<evidence type="ECO:0000313" key="2">
    <source>
        <dbReference type="Proteomes" id="UP001151081"/>
    </source>
</evidence>
<protein>
    <submittedName>
        <fullName evidence="1">Uncharacterized protein</fullName>
    </submittedName>
</protein>
<sequence length="59" mass="7041">MAITDEAMKTLRRLARDLDVPLRDLVILPDERDLARPVEIIRKLTPREMAKLLRKQRKY</sequence>
<dbReference type="AlphaFoldDB" id="A0A9X4AQV5"/>
<name>A0A9X4AQV5_9BACT</name>
<comment type="caution">
    <text evidence="1">The sequence shown here is derived from an EMBL/GenBank/DDBJ whole genome shotgun (WGS) entry which is preliminary data.</text>
</comment>
<organism evidence="1 2">
    <name type="scientific">Polyangium jinanense</name>
    <dbReference type="NCBI Taxonomy" id="2829994"/>
    <lineage>
        <taxon>Bacteria</taxon>
        <taxon>Pseudomonadati</taxon>
        <taxon>Myxococcota</taxon>
        <taxon>Polyangia</taxon>
        <taxon>Polyangiales</taxon>
        <taxon>Polyangiaceae</taxon>
        <taxon>Polyangium</taxon>
    </lineage>
</organism>
<evidence type="ECO:0000313" key="1">
    <source>
        <dbReference type="EMBL" id="MDC3979417.1"/>
    </source>
</evidence>
<proteinExistence type="predicted"/>
<dbReference type="RefSeq" id="WP_272418165.1">
    <property type="nucleotide sequence ID" value="NZ_JAGTJJ010000001.1"/>
</dbReference>
<accession>A0A9X4AQV5</accession>
<keyword evidence="2" id="KW-1185">Reference proteome</keyword>